<evidence type="ECO:0008006" key="4">
    <source>
        <dbReference type="Google" id="ProtNLM"/>
    </source>
</evidence>
<dbReference type="Proteomes" id="UP001295684">
    <property type="component" value="Unassembled WGS sequence"/>
</dbReference>
<keyword evidence="3" id="KW-1185">Reference proteome</keyword>
<evidence type="ECO:0000313" key="2">
    <source>
        <dbReference type="EMBL" id="CAI2373549.1"/>
    </source>
</evidence>
<reference evidence="2" key="1">
    <citation type="submission" date="2023-07" db="EMBL/GenBank/DDBJ databases">
        <authorList>
            <consortium name="AG Swart"/>
            <person name="Singh M."/>
            <person name="Singh A."/>
            <person name="Seah K."/>
            <person name="Emmerich C."/>
        </authorList>
    </citation>
    <scope>NUCLEOTIDE SEQUENCE</scope>
    <source>
        <strain evidence="2">DP1</strain>
    </source>
</reference>
<dbReference type="AlphaFoldDB" id="A0AAD2CWS7"/>
<protein>
    <recommendedName>
        <fullName evidence="4">BZIP domain-containing protein</fullName>
    </recommendedName>
</protein>
<proteinExistence type="predicted"/>
<gene>
    <name evidence="2" type="ORF">ECRASSUSDP1_LOCUS14895</name>
</gene>
<comment type="caution">
    <text evidence="2">The sequence shown here is derived from an EMBL/GenBank/DDBJ whole genome shotgun (WGS) entry which is preliminary data.</text>
</comment>
<name>A0AAD2CWS7_EUPCR</name>
<accession>A0AAD2CWS7</accession>
<dbReference type="EMBL" id="CAMPGE010014900">
    <property type="protein sequence ID" value="CAI2373549.1"/>
    <property type="molecule type" value="Genomic_DNA"/>
</dbReference>
<sequence length="307" mass="35963">MEVPHSPIFTIKKSPNPPKAKATPQLEASLQSKPTKVRSQEYRDRKKQYVTKLEEINKKLIEENLYLKKENQELMAKLEGKGQTGPTKIDEKANMNRHEHFAYFKIPKMINDNPDSVRLTQISMAGKDISEWSPDRIQIIKKAFSDILNYMLAKDNKCFVAAFKNMKASQYIKKMKSKRTLKRKYKQLRKLEESHPEQIMLNMEYSESMMNYIEKSGPEYLRTCTVYKSLAKKLITIRNEILQAGIKREQYFEESGFIEALEKSDFSILSELIGRLDGTKYLSPHFLWDLPIRDPQSKEYNNCELSE</sequence>
<evidence type="ECO:0000256" key="1">
    <source>
        <dbReference type="SAM" id="MobiDB-lite"/>
    </source>
</evidence>
<feature type="region of interest" description="Disordered" evidence="1">
    <location>
        <begin position="1"/>
        <end position="44"/>
    </location>
</feature>
<evidence type="ECO:0000313" key="3">
    <source>
        <dbReference type="Proteomes" id="UP001295684"/>
    </source>
</evidence>
<organism evidence="2 3">
    <name type="scientific">Euplotes crassus</name>
    <dbReference type="NCBI Taxonomy" id="5936"/>
    <lineage>
        <taxon>Eukaryota</taxon>
        <taxon>Sar</taxon>
        <taxon>Alveolata</taxon>
        <taxon>Ciliophora</taxon>
        <taxon>Intramacronucleata</taxon>
        <taxon>Spirotrichea</taxon>
        <taxon>Hypotrichia</taxon>
        <taxon>Euplotida</taxon>
        <taxon>Euplotidae</taxon>
        <taxon>Moneuplotes</taxon>
    </lineage>
</organism>